<sequence>MCPYPGANDLQTRMDTFPNNLKFVQGVNSARQTEERNPWVWGRDEDEACCCCGCGSETVLCGCYSYSRAWTRLEIAASDQDAINIPEIRSCNSDCTQFALGLPFYALCIGSLQKAVRRHYSIDGDDCQDYCDACCSPRRTLVRVEGEIIVREQARNGKGEKLEETQYLCYGPMAYPTKQEQFTPAARQEAAPQKGKAYLYPQTLQARAQPAKVNRRPMHTLEDDLATPSRAKQQEHVLGDDVESAAPTEPTPHELGATASRIGPLKNETGPVPSSL</sequence>
<organism evidence="2 3">
    <name type="scientific">Trichoderma asperellum (strain ATCC 204424 / CBS 433.97 / NBRC 101777)</name>
    <dbReference type="NCBI Taxonomy" id="1042311"/>
    <lineage>
        <taxon>Eukaryota</taxon>
        <taxon>Fungi</taxon>
        <taxon>Dikarya</taxon>
        <taxon>Ascomycota</taxon>
        <taxon>Pezizomycotina</taxon>
        <taxon>Sordariomycetes</taxon>
        <taxon>Hypocreomycetidae</taxon>
        <taxon>Hypocreales</taxon>
        <taxon>Hypocreaceae</taxon>
        <taxon>Trichoderma</taxon>
    </lineage>
</organism>
<protein>
    <recommendedName>
        <fullName evidence="4">PLAC8-domain-containing protein</fullName>
    </recommendedName>
</protein>
<dbReference type="OrthoDB" id="1045822at2759"/>
<reference evidence="2 3" key="1">
    <citation type="submission" date="2016-07" db="EMBL/GenBank/DDBJ databases">
        <title>Multiple horizontal gene transfer events from other fungi enriched the ability of initially mycotrophic Trichoderma (Ascomycota) to feed on dead plant biomass.</title>
        <authorList>
            <consortium name="DOE Joint Genome Institute"/>
            <person name="Aerts A."/>
            <person name="Atanasova L."/>
            <person name="Chenthamara K."/>
            <person name="Zhang J."/>
            <person name="Grujic M."/>
            <person name="Henrissat B."/>
            <person name="Kuo A."/>
            <person name="Salamov A."/>
            <person name="Lipzen A."/>
            <person name="Labutti K."/>
            <person name="Barry K."/>
            <person name="Miao Y."/>
            <person name="Rahimi M.J."/>
            <person name="Shen Q."/>
            <person name="Grigoriev I.V."/>
            <person name="Kubicek C.P."/>
            <person name="Druzhinina I.S."/>
        </authorList>
    </citation>
    <scope>NUCLEOTIDE SEQUENCE [LARGE SCALE GENOMIC DNA]</scope>
    <source>
        <strain evidence="2 3">CBS 433.97</strain>
    </source>
</reference>
<accession>A0A2T3ZCR9</accession>
<dbReference type="STRING" id="1042311.A0A2T3ZCR9"/>
<dbReference type="AlphaFoldDB" id="A0A2T3ZCR9"/>
<evidence type="ECO:0000256" key="1">
    <source>
        <dbReference type="SAM" id="MobiDB-lite"/>
    </source>
</evidence>
<dbReference type="Proteomes" id="UP000240493">
    <property type="component" value="Unassembled WGS sequence"/>
</dbReference>
<feature type="region of interest" description="Disordered" evidence="1">
    <location>
        <begin position="222"/>
        <end position="276"/>
    </location>
</feature>
<evidence type="ECO:0000313" key="2">
    <source>
        <dbReference type="EMBL" id="PTB42592.1"/>
    </source>
</evidence>
<gene>
    <name evidence="2" type="ORF">M441DRAFT_165973</name>
</gene>
<keyword evidence="3" id="KW-1185">Reference proteome</keyword>
<proteinExistence type="predicted"/>
<name>A0A2T3ZCR9_TRIA4</name>
<evidence type="ECO:0008006" key="4">
    <source>
        <dbReference type="Google" id="ProtNLM"/>
    </source>
</evidence>
<evidence type="ECO:0000313" key="3">
    <source>
        <dbReference type="Proteomes" id="UP000240493"/>
    </source>
</evidence>
<dbReference type="EMBL" id="KZ679260">
    <property type="protein sequence ID" value="PTB42592.1"/>
    <property type="molecule type" value="Genomic_DNA"/>
</dbReference>